<organism evidence="2 3">
    <name type="scientific">Candidatus Cerribacteria bacterium 'Amazon FNV 2010 28 9'</name>
    <dbReference type="NCBI Taxonomy" id="2081795"/>
    <lineage>
        <taxon>Bacteria</taxon>
        <taxon>Candidatus Cerribacteria</taxon>
    </lineage>
</organism>
<dbReference type="AlphaFoldDB" id="A0A317JMG0"/>
<reference evidence="2 3" key="1">
    <citation type="submission" date="2018-02" db="EMBL/GenBank/DDBJ databases">
        <title>Genomic Reconstructions from Amazon Rainforest and Pasture Soil Reveal Novel Insights into the Physiology of Candidate Phyla in Tropical Sites.</title>
        <authorList>
            <person name="Kroeger M.E."/>
            <person name="Delmont T."/>
            <person name="Eren A.M."/>
            <person name="Guo J."/>
            <person name="Meyer K.M."/>
            <person name="Khan K."/>
            <person name="Rodrigues J.L.M."/>
            <person name="Bohannan B.J.M."/>
            <person name="Tringe S."/>
            <person name="Borges C.D."/>
            <person name="Tiedje J."/>
            <person name="Tsai S.M."/>
            <person name="Nusslein K."/>
        </authorList>
    </citation>
    <scope>NUCLEOTIDE SEQUENCE [LARGE SCALE GENOMIC DNA]</scope>
    <source>
        <strain evidence="2">Amazon FNV 2010 28 9</strain>
    </source>
</reference>
<accession>A0A317JMG0</accession>
<gene>
    <name evidence="2" type="ORF">C5B42_05030</name>
</gene>
<keyword evidence="1" id="KW-0812">Transmembrane</keyword>
<evidence type="ECO:0000256" key="1">
    <source>
        <dbReference type="SAM" id="Phobius"/>
    </source>
</evidence>
<evidence type="ECO:0000313" key="3">
    <source>
        <dbReference type="Proteomes" id="UP000246104"/>
    </source>
</evidence>
<keyword evidence="1" id="KW-0472">Membrane</keyword>
<sequence>MSAAASLPTIVSTSDFAQTLSAARVTNEPLFTKGEQRIVFALSAGAFALPLSLAAFLVFKTATISTLSASLAQLKNQPLEAATSNTSTHDELAMADYFINKAQTSSDPTAQSTYLDQAQTQLAASGQTDLNRSNTIATLRGSQSQVIAAPAPPQQTAIVTSQATNAHEVTLPAGSDHVFVSYPGVKDDTQLYLATENQNDNTVCYVSKKVAGSGFEIQAMSSPTNDLHIKWYTVQ</sequence>
<proteinExistence type="predicted"/>
<protein>
    <submittedName>
        <fullName evidence="2">Uncharacterized protein</fullName>
    </submittedName>
</protein>
<keyword evidence="1" id="KW-1133">Transmembrane helix</keyword>
<name>A0A317JMG0_9BACT</name>
<feature type="transmembrane region" description="Helical" evidence="1">
    <location>
        <begin position="38"/>
        <end position="59"/>
    </location>
</feature>
<evidence type="ECO:0000313" key="2">
    <source>
        <dbReference type="EMBL" id="PWU22817.1"/>
    </source>
</evidence>
<dbReference type="EMBL" id="PSRQ01000055">
    <property type="protein sequence ID" value="PWU22817.1"/>
    <property type="molecule type" value="Genomic_DNA"/>
</dbReference>
<comment type="caution">
    <text evidence="2">The sequence shown here is derived from an EMBL/GenBank/DDBJ whole genome shotgun (WGS) entry which is preliminary data.</text>
</comment>
<dbReference type="Proteomes" id="UP000246104">
    <property type="component" value="Unassembled WGS sequence"/>
</dbReference>